<keyword evidence="10" id="KW-0472">Membrane</keyword>
<evidence type="ECO:0000256" key="5">
    <source>
        <dbReference type="ARBA" id="ARBA00022777"/>
    </source>
</evidence>
<evidence type="ECO:0000256" key="7">
    <source>
        <dbReference type="ARBA" id="ARBA00047899"/>
    </source>
</evidence>
<dbReference type="InterPro" id="IPR000719">
    <property type="entry name" value="Prot_kinase_dom"/>
</dbReference>
<dbReference type="PANTHER" id="PTHR43289:SF6">
    <property type="entry name" value="SERINE_THREONINE-PROTEIN KINASE NEKL-3"/>
    <property type="match status" value="1"/>
</dbReference>
<dbReference type="PROSITE" id="PS50011">
    <property type="entry name" value="PROTEIN_KINASE_DOM"/>
    <property type="match status" value="1"/>
</dbReference>
<dbReference type="FunFam" id="3.30.200.20:FF:000035">
    <property type="entry name" value="Serine/threonine protein kinase Stk1"/>
    <property type="match status" value="1"/>
</dbReference>
<dbReference type="CDD" id="cd14014">
    <property type="entry name" value="STKc_PknB_like"/>
    <property type="match status" value="1"/>
</dbReference>
<gene>
    <name evidence="12" type="ORF">BJ988_005620</name>
</gene>
<dbReference type="SUPFAM" id="SSF56112">
    <property type="entry name" value="Protein kinase-like (PK-like)"/>
    <property type="match status" value="1"/>
</dbReference>
<comment type="catalytic activity">
    <reaction evidence="7">
        <text>L-threonyl-[protein] + ATP = O-phospho-L-threonyl-[protein] + ADP + H(+)</text>
        <dbReference type="Rhea" id="RHEA:46608"/>
        <dbReference type="Rhea" id="RHEA-COMP:11060"/>
        <dbReference type="Rhea" id="RHEA-COMP:11605"/>
        <dbReference type="ChEBI" id="CHEBI:15378"/>
        <dbReference type="ChEBI" id="CHEBI:30013"/>
        <dbReference type="ChEBI" id="CHEBI:30616"/>
        <dbReference type="ChEBI" id="CHEBI:61977"/>
        <dbReference type="ChEBI" id="CHEBI:456216"/>
        <dbReference type="EC" id="2.7.11.1"/>
    </reaction>
</comment>
<dbReference type="InterPro" id="IPR008271">
    <property type="entry name" value="Ser/Thr_kinase_AS"/>
</dbReference>
<evidence type="ECO:0000256" key="3">
    <source>
        <dbReference type="ARBA" id="ARBA00022679"/>
    </source>
</evidence>
<dbReference type="EC" id="2.7.11.1" evidence="1"/>
<keyword evidence="10" id="KW-1133">Transmembrane helix</keyword>
<dbReference type="Gene3D" id="1.10.510.10">
    <property type="entry name" value="Transferase(Phosphotransferase) domain 1"/>
    <property type="match status" value="1"/>
</dbReference>
<evidence type="ECO:0000256" key="9">
    <source>
        <dbReference type="PROSITE-ProRule" id="PRU10141"/>
    </source>
</evidence>
<evidence type="ECO:0000256" key="10">
    <source>
        <dbReference type="SAM" id="Phobius"/>
    </source>
</evidence>
<evidence type="ECO:0000313" key="13">
    <source>
        <dbReference type="Proteomes" id="UP000564496"/>
    </source>
</evidence>
<keyword evidence="10" id="KW-0812">Transmembrane</keyword>
<dbReference type="InterPro" id="IPR013587">
    <property type="entry name" value="Nitrate/nitrite_sensing"/>
</dbReference>
<keyword evidence="5" id="KW-0418">Kinase</keyword>
<accession>A0A7Z0DSR0</accession>
<dbReference type="Pfam" id="PF08376">
    <property type="entry name" value="NIT"/>
    <property type="match status" value="1"/>
</dbReference>
<dbReference type="Pfam" id="PF00069">
    <property type="entry name" value="Pkinase"/>
    <property type="match status" value="1"/>
</dbReference>
<keyword evidence="13" id="KW-1185">Reference proteome</keyword>
<dbReference type="InterPro" id="IPR011009">
    <property type="entry name" value="Kinase-like_dom_sf"/>
</dbReference>
<dbReference type="InterPro" id="IPR017441">
    <property type="entry name" value="Protein_kinase_ATP_BS"/>
</dbReference>
<evidence type="ECO:0000256" key="6">
    <source>
        <dbReference type="ARBA" id="ARBA00022840"/>
    </source>
</evidence>
<evidence type="ECO:0000256" key="1">
    <source>
        <dbReference type="ARBA" id="ARBA00012513"/>
    </source>
</evidence>
<organism evidence="12 13">
    <name type="scientific">Nocardioides panzhihuensis</name>
    <dbReference type="NCBI Taxonomy" id="860243"/>
    <lineage>
        <taxon>Bacteria</taxon>
        <taxon>Bacillati</taxon>
        <taxon>Actinomycetota</taxon>
        <taxon>Actinomycetes</taxon>
        <taxon>Propionibacteriales</taxon>
        <taxon>Nocardioidaceae</taxon>
        <taxon>Nocardioides</taxon>
    </lineage>
</organism>
<dbReference type="FunFam" id="1.10.510.10:FF:000021">
    <property type="entry name" value="Serine/threonine protein kinase"/>
    <property type="match status" value="1"/>
</dbReference>
<keyword evidence="4 9" id="KW-0547">Nucleotide-binding</keyword>
<feature type="binding site" evidence="9">
    <location>
        <position position="40"/>
    </location>
    <ligand>
        <name>ATP</name>
        <dbReference type="ChEBI" id="CHEBI:30616"/>
    </ligand>
</feature>
<keyword evidence="3" id="KW-0808">Transferase</keyword>
<sequence>MRTRPPIAGRYRLHRLLGRGGMGEVWQAADTRLERWVAVKVVEISADPKVTERFRREALSTTAASHPGTVQVHDVGVEETEYGSIVYLVMELLPGPTLADRLEKQGRFTVEEASEAMVQVARTLAAVHASGIIHRDIKPSNLVYDGDGRIRVLDFGIAQLASHQAERLTSTRHVMGSLPYISPEQAADTVVGPASDIYALGCVCFELLTGRAPYAGSEPVSMIYQHVTAPVPHVNDVVDVPAHVDEFVASMMDKDPSRRPTAGEVVAFARRPGVVPAVVTGSRELSASAKPAAIAAPKALSAPASSASSATAVAGVVESVQRTPRSHAAPKPSVLRTRVLGALLVPVVITMVLGGLAFADALEERAVSNGAMTIAGALPESYELGMDLIFERDALGSDQVPDAVRQAYRQVTDDSIEAWHDDITKIDLADTPSLRERVERTYTVLKGIDAYRKDLEDGDKASTEAAVAAYTDTAYELLDFATEMPNIPNEKIYKQVTNLKYVRSAAESLGVERTIMVPALMTGRIDQESMEAMSEARTSWQLTSRSFYADAPKATQKALDKISDGTFADGSRGVISQNAVVRAINDGSLERVVSDLERQGPGRPAAQVWSEDMTRFIQLLKDTIVAMTLIVADDVGEEHRDIQTKVVLSGMLAVAALLAALGLLAGIFLVRPLRGRRRSVADVSGEKSWGQSLRRAR</sequence>
<dbReference type="GO" id="GO:0004674">
    <property type="term" value="F:protein serine/threonine kinase activity"/>
    <property type="evidence" value="ECO:0007669"/>
    <property type="project" value="UniProtKB-KW"/>
</dbReference>
<dbReference type="Proteomes" id="UP000564496">
    <property type="component" value="Unassembled WGS sequence"/>
</dbReference>
<keyword evidence="6 9" id="KW-0067">ATP-binding</keyword>
<evidence type="ECO:0000256" key="2">
    <source>
        <dbReference type="ARBA" id="ARBA00022527"/>
    </source>
</evidence>
<feature type="domain" description="Protein kinase" evidence="11">
    <location>
        <begin position="11"/>
        <end position="274"/>
    </location>
</feature>
<dbReference type="PROSITE" id="PS00107">
    <property type="entry name" value="PROTEIN_KINASE_ATP"/>
    <property type="match status" value="1"/>
</dbReference>
<comment type="caution">
    <text evidence="12">The sequence shown here is derived from an EMBL/GenBank/DDBJ whole genome shotgun (WGS) entry which is preliminary data.</text>
</comment>
<keyword evidence="2" id="KW-0723">Serine/threonine-protein kinase</keyword>
<feature type="transmembrane region" description="Helical" evidence="10">
    <location>
        <begin position="646"/>
        <end position="670"/>
    </location>
</feature>
<dbReference type="Gene3D" id="3.30.200.20">
    <property type="entry name" value="Phosphorylase Kinase, domain 1"/>
    <property type="match status" value="1"/>
</dbReference>
<comment type="catalytic activity">
    <reaction evidence="8">
        <text>L-seryl-[protein] + ATP = O-phospho-L-seryl-[protein] + ADP + H(+)</text>
        <dbReference type="Rhea" id="RHEA:17989"/>
        <dbReference type="Rhea" id="RHEA-COMP:9863"/>
        <dbReference type="Rhea" id="RHEA-COMP:11604"/>
        <dbReference type="ChEBI" id="CHEBI:15378"/>
        <dbReference type="ChEBI" id="CHEBI:29999"/>
        <dbReference type="ChEBI" id="CHEBI:30616"/>
        <dbReference type="ChEBI" id="CHEBI:83421"/>
        <dbReference type="ChEBI" id="CHEBI:456216"/>
        <dbReference type="EC" id="2.7.11.1"/>
    </reaction>
</comment>
<dbReference type="AlphaFoldDB" id="A0A7Z0DSR0"/>
<proteinExistence type="predicted"/>
<dbReference type="PANTHER" id="PTHR43289">
    <property type="entry name" value="MITOGEN-ACTIVATED PROTEIN KINASE KINASE KINASE 20-RELATED"/>
    <property type="match status" value="1"/>
</dbReference>
<protein>
    <recommendedName>
        <fullName evidence="1">non-specific serine/threonine protein kinase</fullName>
        <ecNumber evidence="1">2.7.11.1</ecNumber>
    </recommendedName>
</protein>
<evidence type="ECO:0000256" key="8">
    <source>
        <dbReference type="ARBA" id="ARBA00048679"/>
    </source>
</evidence>
<name>A0A7Z0DSR0_9ACTN</name>
<dbReference type="SMART" id="SM00220">
    <property type="entry name" value="S_TKc"/>
    <property type="match status" value="1"/>
</dbReference>
<dbReference type="GO" id="GO:0045717">
    <property type="term" value="P:negative regulation of fatty acid biosynthetic process"/>
    <property type="evidence" value="ECO:0007669"/>
    <property type="project" value="UniProtKB-ARBA"/>
</dbReference>
<dbReference type="GO" id="GO:0005524">
    <property type="term" value="F:ATP binding"/>
    <property type="evidence" value="ECO:0007669"/>
    <property type="project" value="UniProtKB-UniRule"/>
</dbReference>
<evidence type="ECO:0000259" key="11">
    <source>
        <dbReference type="PROSITE" id="PS50011"/>
    </source>
</evidence>
<evidence type="ECO:0000313" key="12">
    <source>
        <dbReference type="EMBL" id="NYI80972.1"/>
    </source>
</evidence>
<evidence type="ECO:0000256" key="4">
    <source>
        <dbReference type="ARBA" id="ARBA00022741"/>
    </source>
</evidence>
<reference evidence="12 13" key="1">
    <citation type="submission" date="2020-07" db="EMBL/GenBank/DDBJ databases">
        <title>Sequencing the genomes of 1000 actinobacteria strains.</title>
        <authorList>
            <person name="Klenk H.-P."/>
        </authorList>
    </citation>
    <scope>NUCLEOTIDE SEQUENCE [LARGE SCALE GENOMIC DNA]</scope>
    <source>
        <strain evidence="12 13">DSM 26487</strain>
    </source>
</reference>
<dbReference type="PROSITE" id="PS00108">
    <property type="entry name" value="PROTEIN_KINASE_ST"/>
    <property type="match status" value="1"/>
</dbReference>
<dbReference type="RefSeq" id="WP_179661092.1">
    <property type="nucleotide sequence ID" value="NZ_JACBZR010000001.1"/>
</dbReference>
<dbReference type="EMBL" id="JACBZR010000001">
    <property type="protein sequence ID" value="NYI80972.1"/>
    <property type="molecule type" value="Genomic_DNA"/>
</dbReference>